<organism evidence="3 4">
    <name type="scientific">Thermomonospora echinospora</name>
    <dbReference type="NCBI Taxonomy" id="1992"/>
    <lineage>
        <taxon>Bacteria</taxon>
        <taxon>Bacillati</taxon>
        <taxon>Actinomycetota</taxon>
        <taxon>Actinomycetes</taxon>
        <taxon>Streptosporangiales</taxon>
        <taxon>Thermomonosporaceae</taxon>
        <taxon>Thermomonospora</taxon>
    </lineage>
</organism>
<evidence type="ECO:0000313" key="4">
    <source>
        <dbReference type="Proteomes" id="UP000236723"/>
    </source>
</evidence>
<comment type="catalytic activity">
    <reaction evidence="2">
        <text>oxidized coenzyme F420-(gamma-L-Glu)(n) + a quinol + H(+) = reduced coenzyme F420-(gamma-L-Glu)(n) + a quinone</text>
        <dbReference type="Rhea" id="RHEA:39663"/>
        <dbReference type="Rhea" id="RHEA-COMP:12939"/>
        <dbReference type="Rhea" id="RHEA-COMP:14378"/>
        <dbReference type="ChEBI" id="CHEBI:15378"/>
        <dbReference type="ChEBI" id="CHEBI:24646"/>
        <dbReference type="ChEBI" id="CHEBI:132124"/>
        <dbReference type="ChEBI" id="CHEBI:133980"/>
        <dbReference type="ChEBI" id="CHEBI:139511"/>
    </reaction>
</comment>
<dbReference type="RefSeq" id="WP_103935673.1">
    <property type="nucleotide sequence ID" value="NZ_FNVO01000001.1"/>
</dbReference>
<accession>A0A1H5SH32</accession>
<dbReference type="GO" id="GO:0016491">
    <property type="term" value="F:oxidoreductase activity"/>
    <property type="evidence" value="ECO:0007669"/>
    <property type="project" value="InterPro"/>
</dbReference>
<dbReference type="GO" id="GO:0005886">
    <property type="term" value="C:plasma membrane"/>
    <property type="evidence" value="ECO:0007669"/>
    <property type="project" value="TreeGrafter"/>
</dbReference>
<dbReference type="OrthoDB" id="8225825at2"/>
<dbReference type="Gene3D" id="2.30.110.10">
    <property type="entry name" value="Electron Transport, Fmn-binding Protein, Chain A"/>
    <property type="match status" value="1"/>
</dbReference>
<proteinExistence type="inferred from homology"/>
<dbReference type="Proteomes" id="UP000236723">
    <property type="component" value="Unassembled WGS sequence"/>
</dbReference>
<evidence type="ECO:0000256" key="2">
    <source>
        <dbReference type="ARBA" id="ARBA00049106"/>
    </source>
</evidence>
<dbReference type="AlphaFoldDB" id="A0A1H5SH32"/>
<reference evidence="4" key="1">
    <citation type="submission" date="2016-10" db="EMBL/GenBank/DDBJ databases">
        <authorList>
            <person name="Varghese N."/>
            <person name="Submissions S."/>
        </authorList>
    </citation>
    <scope>NUCLEOTIDE SEQUENCE [LARGE SCALE GENOMIC DNA]</scope>
    <source>
        <strain evidence="4">DSM 43163</strain>
    </source>
</reference>
<evidence type="ECO:0000313" key="3">
    <source>
        <dbReference type="EMBL" id="SEF49760.1"/>
    </source>
</evidence>
<dbReference type="InterPro" id="IPR004378">
    <property type="entry name" value="F420H2_quin_Rdtase"/>
</dbReference>
<dbReference type="NCBIfam" id="TIGR00026">
    <property type="entry name" value="hi_GC_TIGR00026"/>
    <property type="match status" value="1"/>
</dbReference>
<evidence type="ECO:0000256" key="1">
    <source>
        <dbReference type="ARBA" id="ARBA00008710"/>
    </source>
</evidence>
<dbReference type="InterPro" id="IPR012349">
    <property type="entry name" value="Split_barrel_FMN-bd"/>
</dbReference>
<protein>
    <submittedName>
        <fullName evidence="3">Deazaflavin-dependent oxidoreductase, nitroreductase family</fullName>
    </submittedName>
</protein>
<dbReference type="GO" id="GO:0070967">
    <property type="term" value="F:coenzyme F420 binding"/>
    <property type="evidence" value="ECO:0007669"/>
    <property type="project" value="TreeGrafter"/>
</dbReference>
<comment type="similarity">
    <text evidence="1">Belongs to the F420H(2)-dependent quinone reductase family.</text>
</comment>
<dbReference type="PANTHER" id="PTHR39428">
    <property type="entry name" value="F420H(2)-DEPENDENT QUINONE REDUCTASE RV1261C"/>
    <property type="match status" value="1"/>
</dbReference>
<gene>
    <name evidence="3" type="ORF">SAMN04489712_101202</name>
</gene>
<dbReference type="PANTHER" id="PTHR39428:SF3">
    <property type="entry name" value="DEAZAFLAVIN-DEPENDENT NITROREDUCTASE"/>
    <property type="match status" value="1"/>
</dbReference>
<sequence>MPKPRPRSHDASWTPRFMKLMSRAHVRAYRATGGLVGGRMRIGSAWLRGVPVCLFTTTGRKTGLPRTRPLLYMRDGDRVVVVASQAGLPTHPQWYRNVQADPQVTVQIRRRRWRMRARTADDAERAELWPRLLAVYADFDDYQRWAGDRVIPVVICEPA</sequence>
<dbReference type="EMBL" id="FNVO01000001">
    <property type="protein sequence ID" value="SEF49760.1"/>
    <property type="molecule type" value="Genomic_DNA"/>
</dbReference>
<keyword evidence="4" id="KW-1185">Reference proteome</keyword>
<dbReference type="Pfam" id="PF04075">
    <property type="entry name" value="F420H2_quin_red"/>
    <property type="match status" value="1"/>
</dbReference>
<name>A0A1H5SH32_9ACTN</name>
<dbReference type="SUPFAM" id="SSF50475">
    <property type="entry name" value="FMN-binding split barrel"/>
    <property type="match status" value="1"/>
</dbReference>